<dbReference type="Gene3D" id="1.40.20.10">
    <property type="entry name" value="CHAD domain"/>
    <property type="match status" value="1"/>
</dbReference>
<proteinExistence type="predicted"/>
<dbReference type="InterPro" id="IPR038186">
    <property type="entry name" value="CHAD_dom_sf"/>
</dbReference>
<accession>A0A5B1M0J1</accession>
<evidence type="ECO:0000259" key="1">
    <source>
        <dbReference type="PROSITE" id="PS51708"/>
    </source>
</evidence>
<dbReference type="RefSeq" id="WP_149751805.1">
    <property type="nucleotide sequence ID" value="NZ_VUJW01000011.1"/>
</dbReference>
<feature type="domain" description="CHAD" evidence="1">
    <location>
        <begin position="5"/>
        <end position="287"/>
    </location>
</feature>
<dbReference type="PANTHER" id="PTHR39339">
    <property type="entry name" value="SLR1444 PROTEIN"/>
    <property type="match status" value="1"/>
</dbReference>
<gene>
    <name evidence="2" type="ORF">F0U47_17670</name>
</gene>
<comment type="caution">
    <text evidence="2">The sequence shown here is derived from an EMBL/GenBank/DDBJ whole genome shotgun (WGS) entry which is preliminary data.</text>
</comment>
<dbReference type="InterPro" id="IPR007899">
    <property type="entry name" value="CHAD_dom"/>
</dbReference>
<dbReference type="AlphaFoldDB" id="A0A5B1M0J1"/>
<evidence type="ECO:0000313" key="3">
    <source>
        <dbReference type="Proteomes" id="UP000324351"/>
    </source>
</evidence>
<dbReference type="EMBL" id="VUJW01000011">
    <property type="protein sequence ID" value="KAA1425619.1"/>
    <property type="molecule type" value="Genomic_DNA"/>
</dbReference>
<dbReference type="PANTHER" id="PTHR39339:SF1">
    <property type="entry name" value="CHAD DOMAIN-CONTAINING PROTEIN"/>
    <property type="match status" value="1"/>
</dbReference>
<reference evidence="2 3" key="1">
    <citation type="submission" date="2019-09" db="EMBL/GenBank/DDBJ databases">
        <title>Nocardioides panacisoli sp. nov., isolated from the soil of a ginseng field.</title>
        <authorList>
            <person name="Cho C."/>
        </authorList>
    </citation>
    <scope>NUCLEOTIDE SEQUENCE [LARGE SCALE GENOMIC DNA]</scope>
    <source>
        <strain evidence="2 3">BN140041</strain>
    </source>
</reference>
<protein>
    <submittedName>
        <fullName evidence="2">CHAD domain-containing protein</fullName>
    </submittedName>
</protein>
<name>A0A5B1M0J1_9ACTN</name>
<sequence>MGGAEVTAGEMLTGIVGDLVAHIEERTPAAVADEPDAVHQLRTSVRRLRNVLAAFADHFEPGAVGGLRARLAEYGDRLGRARDLEVRTEWCEEVATEVGLDSVLRGRLVAPLLAAHADAHGALVSWAASPEARQLTAALSAWAGSPALVDGGDRPAEAVAREAVTAQVDRVLRQVPDYQDDAEAAHSLRKAARRLRHTADAVTRPPAEVLGKDAAALGALGSRIQSLLGDHRDALLLADYVCDSLPDEAAPRASYLTVVEAARRAADAAKAAVPDVLEELEAAVRGS</sequence>
<dbReference type="Proteomes" id="UP000324351">
    <property type="component" value="Unassembled WGS sequence"/>
</dbReference>
<reference evidence="2 3" key="2">
    <citation type="submission" date="2019-09" db="EMBL/GenBank/DDBJ databases">
        <authorList>
            <person name="Jin C."/>
        </authorList>
    </citation>
    <scope>NUCLEOTIDE SEQUENCE [LARGE SCALE GENOMIC DNA]</scope>
    <source>
        <strain evidence="2 3">BN140041</strain>
    </source>
</reference>
<dbReference type="SMART" id="SM00880">
    <property type="entry name" value="CHAD"/>
    <property type="match status" value="1"/>
</dbReference>
<dbReference type="Pfam" id="PF05235">
    <property type="entry name" value="CHAD"/>
    <property type="match status" value="1"/>
</dbReference>
<evidence type="ECO:0000313" key="2">
    <source>
        <dbReference type="EMBL" id="KAA1425619.1"/>
    </source>
</evidence>
<organism evidence="2 3">
    <name type="scientific">Nocardioides antri</name>
    <dbReference type="NCBI Taxonomy" id="2607659"/>
    <lineage>
        <taxon>Bacteria</taxon>
        <taxon>Bacillati</taxon>
        <taxon>Actinomycetota</taxon>
        <taxon>Actinomycetes</taxon>
        <taxon>Propionibacteriales</taxon>
        <taxon>Nocardioidaceae</taxon>
        <taxon>Nocardioides</taxon>
    </lineage>
</organism>
<keyword evidence="3" id="KW-1185">Reference proteome</keyword>
<dbReference type="PROSITE" id="PS51708">
    <property type="entry name" value="CHAD"/>
    <property type="match status" value="1"/>
</dbReference>